<keyword evidence="3" id="KW-1185">Reference proteome</keyword>
<reference evidence="2 3" key="1">
    <citation type="journal article" date="2006" name="PLoS Genet.">
        <title>Comparative genomics of emerging human ehrlichiosis agents.</title>
        <authorList>
            <person name="Dunning Hotopp J.C."/>
            <person name="Lin M."/>
            <person name="Madupu R."/>
            <person name="Crabtree J."/>
            <person name="Angiuoli S.V."/>
            <person name="Eisen J.A."/>
            <person name="Seshadri R."/>
            <person name="Ren Q."/>
            <person name="Wu M."/>
            <person name="Utterback T.R."/>
            <person name="Smith S."/>
            <person name="Lewis M."/>
            <person name="Khouri H."/>
            <person name="Zhang C."/>
            <person name="Niu H."/>
            <person name="Lin Q."/>
            <person name="Ohashi N."/>
            <person name="Zhi N."/>
            <person name="Nelson W."/>
            <person name="Brinkac L.M."/>
            <person name="Dodson R.J."/>
            <person name="Rosovitz M.J."/>
            <person name="Sundaram J."/>
            <person name="Daugherty S.C."/>
            <person name="Davidsen T."/>
            <person name="Durkin A.S."/>
            <person name="Gwinn M."/>
            <person name="Haft D.H."/>
            <person name="Selengut J.D."/>
            <person name="Sullivan S.A."/>
            <person name="Zafar N."/>
            <person name="Zhou L."/>
            <person name="Benahmed F."/>
            <person name="Forberger H."/>
            <person name="Halpin R."/>
            <person name="Mulligan S."/>
            <person name="Robinson J."/>
            <person name="White O."/>
            <person name="Rikihisa Y."/>
            <person name="Tettelin H."/>
        </authorList>
    </citation>
    <scope>NUCLEOTIDE SEQUENCE [LARGE SCALE GENOMIC DNA]</scope>
    <source>
        <strain evidence="3">ATCC CRL-10679 / Arkansas</strain>
    </source>
</reference>
<evidence type="ECO:0000256" key="1">
    <source>
        <dbReference type="SAM" id="Phobius"/>
    </source>
</evidence>
<dbReference type="AlphaFoldDB" id="Q2GHK8"/>
<accession>Q2GHK8</accession>
<dbReference type="Proteomes" id="UP000008320">
    <property type="component" value="Chromosome"/>
</dbReference>
<sequence>MSSAVSLEGVVIFDNVPCVVVSAPVGFVVKFVSFVIIFYLIE</sequence>
<evidence type="ECO:0000313" key="3">
    <source>
        <dbReference type="Proteomes" id="UP000008320"/>
    </source>
</evidence>
<evidence type="ECO:0000313" key="2">
    <source>
        <dbReference type="EMBL" id="ABD45513.1"/>
    </source>
</evidence>
<gene>
    <name evidence="2" type="ordered locus">ECH_0254</name>
</gene>
<feature type="transmembrane region" description="Helical" evidence="1">
    <location>
        <begin position="20"/>
        <end position="41"/>
    </location>
</feature>
<keyword evidence="1" id="KW-0472">Membrane</keyword>
<dbReference type="KEGG" id="ech:ECH_0254"/>
<organism evidence="2 3">
    <name type="scientific">Ehrlichia chaffeensis (strain ATCC CRL-10679 / Arkansas)</name>
    <dbReference type="NCBI Taxonomy" id="205920"/>
    <lineage>
        <taxon>Bacteria</taxon>
        <taxon>Pseudomonadati</taxon>
        <taxon>Pseudomonadota</taxon>
        <taxon>Alphaproteobacteria</taxon>
        <taxon>Rickettsiales</taxon>
        <taxon>Anaplasmataceae</taxon>
        <taxon>Ehrlichia</taxon>
    </lineage>
</organism>
<dbReference type="EMBL" id="CP000236">
    <property type="protein sequence ID" value="ABD45513.1"/>
    <property type="molecule type" value="Genomic_DNA"/>
</dbReference>
<keyword evidence="1" id="KW-0812">Transmembrane</keyword>
<proteinExistence type="predicted"/>
<name>Q2GHK8_EHRCR</name>
<dbReference type="HOGENOM" id="CLU_3250787_0_0_5"/>
<keyword evidence="1" id="KW-1133">Transmembrane helix</keyword>
<protein>
    <submittedName>
        <fullName evidence="2">Uncharacterized protein</fullName>
    </submittedName>
</protein>